<dbReference type="AlphaFoldDB" id="L0DX21"/>
<dbReference type="STRING" id="1255043.TVNIR_1937"/>
<dbReference type="Proteomes" id="UP000010809">
    <property type="component" value="Chromosome"/>
</dbReference>
<name>L0DX21_THIND</name>
<dbReference type="KEGG" id="tni:TVNIR_1937"/>
<gene>
    <name evidence="1" type="ordered locus">TVNIR_1937</name>
</gene>
<dbReference type="RefSeq" id="WP_015258725.1">
    <property type="nucleotide sequence ID" value="NC_019902.2"/>
</dbReference>
<dbReference type="eggNOG" id="ENOG5032YBX">
    <property type="taxonomic scope" value="Bacteria"/>
</dbReference>
<dbReference type="OrthoDB" id="9810649at2"/>
<dbReference type="EMBL" id="CP003989">
    <property type="protein sequence ID" value="AGA33598.1"/>
    <property type="molecule type" value="Genomic_DNA"/>
</dbReference>
<proteinExistence type="predicted"/>
<sequence length="73" mass="8425">MFLKDSSNGHLVEVLDTAALFDPSETHFEGRYNWGEDLPDPEPFAKAAMIFPSGEALPRCWLDTHYRDDELRR</sequence>
<organism evidence="1 2">
    <name type="scientific">Thioalkalivibrio nitratireducens (strain DSM 14787 / UNIQEM 213 / ALEN2)</name>
    <dbReference type="NCBI Taxonomy" id="1255043"/>
    <lineage>
        <taxon>Bacteria</taxon>
        <taxon>Pseudomonadati</taxon>
        <taxon>Pseudomonadota</taxon>
        <taxon>Gammaproteobacteria</taxon>
        <taxon>Chromatiales</taxon>
        <taxon>Ectothiorhodospiraceae</taxon>
        <taxon>Thioalkalivibrio</taxon>
    </lineage>
</organism>
<accession>L0DX21</accession>
<evidence type="ECO:0000313" key="2">
    <source>
        <dbReference type="Proteomes" id="UP000010809"/>
    </source>
</evidence>
<evidence type="ECO:0008006" key="3">
    <source>
        <dbReference type="Google" id="ProtNLM"/>
    </source>
</evidence>
<dbReference type="HOGENOM" id="CLU_186763_0_0_6"/>
<evidence type="ECO:0000313" key="1">
    <source>
        <dbReference type="EMBL" id="AGA33598.1"/>
    </source>
</evidence>
<keyword evidence="2" id="KW-1185">Reference proteome</keyword>
<protein>
    <recommendedName>
        <fullName evidence="3">Acetyltransferase</fullName>
    </recommendedName>
</protein>
<dbReference type="PATRIC" id="fig|1255043.3.peg.1960"/>
<reference evidence="1" key="1">
    <citation type="submission" date="2015-12" db="EMBL/GenBank/DDBJ databases">
        <authorList>
            <person name="Tikhonova T.V."/>
            <person name="Pavlov A.R."/>
            <person name="Beletsky A.V."/>
            <person name="Mardanov A.V."/>
            <person name="Sorokin D.Y."/>
            <person name="Ravin N.V."/>
            <person name="Popov V.O."/>
        </authorList>
    </citation>
    <scope>NUCLEOTIDE SEQUENCE</scope>
    <source>
        <strain evidence="1">DSM 14787</strain>
    </source>
</reference>